<dbReference type="GO" id="GO:0009279">
    <property type="term" value="C:cell outer membrane"/>
    <property type="evidence" value="ECO:0007669"/>
    <property type="project" value="UniProtKB-SubCell"/>
</dbReference>
<dbReference type="GO" id="GO:1990281">
    <property type="term" value="C:efflux pump complex"/>
    <property type="evidence" value="ECO:0007669"/>
    <property type="project" value="TreeGrafter"/>
</dbReference>
<comment type="caution">
    <text evidence="6">The sequence shown here is derived from an EMBL/GenBank/DDBJ whole genome shotgun (WGS) entry which is preliminary data.</text>
</comment>
<keyword evidence="3" id="KW-0812">Transmembrane</keyword>
<dbReference type="Gene3D" id="1.20.1600.10">
    <property type="entry name" value="Outer membrane efflux proteins (OEP)"/>
    <property type="match status" value="2"/>
</dbReference>
<dbReference type="PATRIC" id="fig|537010.4.peg.774"/>
<evidence type="ECO:0000256" key="2">
    <source>
        <dbReference type="ARBA" id="ARBA00022452"/>
    </source>
</evidence>
<reference evidence="6 7" key="1">
    <citation type="submission" date="2011-08" db="EMBL/GenBank/DDBJ databases">
        <authorList>
            <person name="Weinstock G."/>
            <person name="Sodergren E."/>
            <person name="Clifton S."/>
            <person name="Fulton L."/>
            <person name="Fulton B."/>
            <person name="Courtney L."/>
            <person name="Fronick C."/>
            <person name="Harrison M."/>
            <person name="Strong C."/>
            <person name="Farmer C."/>
            <person name="Delahaunty K."/>
            <person name="Markovic C."/>
            <person name="Hall O."/>
            <person name="Minx P."/>
            <person name="Tomlinson C."/>
            <person name="Mitreva M."/>
            <person name="Hou S."/>
            <person name="Chen J."/>
            <person name="Wollam A."/>
            <person name="Pepin K.H."/>
            <person name="Johnson M."/>
            <person name="Bhonagiri V."/>
            <person name="Zhang X."/>
            <person name="Suruliraj S."/>
            <person name="Warren W."/>
            <person name="Chinwalla A."/>
            <person name="Mardis E.R."/>
            <person name="Wilson R.K."/>
        </authorList>
    </citation>
    <scope>NUCLEOTIDE SEQUENCE [LARGE SCALE GENOMIC DNA]</scope>
    <source>
        <strain evidence="6 7">DP7</strain>
    </source>
</reference>
<evidence type="ECO:0000313" key="7">
    <source>
        <dbReference type="Proteomes" id="UP000004416"/>
    </source>
</evidence>
<gene>
    <name evidence="6" type="ORF">HMPREF0322_00838</name>
</gene>
<accession>G9XIR2</accession>
<dbReference type="EMBL" id="AFZX01000020">
    <property type="protein sequence ID" value="EHL08526.1"/>
    <property type="molecule type" value="Genomic_DNA"/>
</dbReference>
<protein>
    <recommendedName>
        <fullName evidence="8">Outer membrane efflux protein</fullName>
    </recommendedName>
</protein>
<evidence type="ECO:0000256" key="1">
    <source>
        <dbReference type="ARBA" id="ARBA00004442"/>
    </source>
</evidence>
<evidence type="ECO:0000256" key="4">
    <source>
        <dbReference type="ARBA" id="ARBA00023136"/>
    </source>
</evidence>
<dbReference type="GO" id="GO:0015562">
    <property type="term" value="F:efflux transmembrane transporter activity"/>
    <property type="evidence" value="ECO:0007669"/>
    <property type="project" value="InterPro"/>
</dbReference>
<dbReference type="SUPFAM" id="SSF56954">
    <property type="entry name" value="Outer membrane efflux proteins (OEP)"/>
    <property type="match status" value="1"/>
</dbReference>
<dbReference type="HOGENOM" id="CLU_054015_0_0_9"/>
<evidence type="ECO:0000313" key="6">
    <source>
        <dbReference type="EMBL" id="EHL08526.1"/>
    </source>
</evidence>
<dbReference type="InterPro" id="IPR051906">
    <property type="entry name" value="TolC-like"/>
</dbReference>
<keyword evidence="2" id="KW-1134">Transmembrane beta strand</keyword>
<dbReference type="PANTHER" id="PTHR30026">
    <property type="entry name" value="OUTER MEMBRANE PROTEIN TOLC"/>
    <property type="match status" value="1"/>
</dbReference>
<keyword evidence="4" id="KW-0472">Membrane</keyword>
<dbReference type="Proteomes" id="UP000004416">
    <property type="component" value="Unassembled WGS sequence"/>
</dbReference>
<comment type="subcellular location">
    <subcellularLocation>
        <location evidence="1">Cell outer membrane</location>
    </subcellularLocation>
</comment>
<evidence type="ECO:0000256" key="5">
    <source>
        <dbReference type="ARBA" id="ARBA00023237"/>
    </source>
</evidence>
<dbReference type="GO" id="GO:0015288">
    <property type="term" value="F:porin activity"/>
    <property type="evidence" value="ECO:0007669"/>
    <property type="project" value="TreeGrafter"/>
</dbReference>
<proteinExistence type="predicted"/>
<evidence type="ECO:0008006" key="8">
    <source>
        <dbReference type="Google" id="ProtNLM"/>
    </source>
</evidence>
<name>G9XIR2_DESHA</name>
<keyword evidence="5" id="KW-0998">Cell outer membrane</keyword>
<dbReference type="AlphaFoldDB" id="G9XIR2"/>
<evidence type="ECO:0000256" key="3">
    <source>
        <dbReference type="ARBA" id="ARBA00022692"/>
    </source>
</evidence>
<organism evidence="6 7">
    <name type="scientific">Desulfitobacterium hafniense DP7</name>
    <dbReference type="NCBI Taxonomy" id="537010"/>
    <lineage>
        <taxon>Bacteria</taxon>
        <taxon>Bacillati</taxon>
        <taxon>Bacillota</taxon>
        <taxon>Clostridia</taxon>
        <taxon>Eubacteriales</taxon>
        <taxon>Desulfitobacteriaceae</taxon>
        <taxon>Desulfitobacterium</taxon>
    </lineage>
</organism>
<sequence length="362" mass="40504">MNTVKKHIVGISAALIMVFGAYTAYGAEDSLDIEKVAIKAIQYSTEVKAKASAADLTLDRYGKDLHVTNAWSASSVIYAPLNAQYQIDLSYGDLQITESSVRLSAYQHYITMLKNKYKVELQQKFVDKLTIENEDAENKLKSGGISEYDAGMIAANLAKERITLKKYQRSYDADVINLNKVMGEPVLNKYANFIDQNIKPSATLRPLEDYIQAGLASRYEVTSAESSLEVTKVRQAIEAPDKSQSMPLDYYQATTQYDLAQGQNEIAKARIQVELDLTSGYSELESRLRTWENTKILLESAQSDYDLVKQNYDLGRAGKDELITAEKDYMEAQIQVKNAELDAWLFQMKMELASGIGPGISQ</sequence>
<dbReference type="PANTHER" id="PTHR30026:SF20">
    <property type="entry name" value="OUTER MEMBRANE PROTEIN TOLC"/>
    <property type="match status" value="1"/>
</dbReference>